<sequence>MNHEPIENNADCTFMPCGVTKGKAGMLNSQSDFVNVFLREHTFDQIAVKKTASSLSQVVSKGSKISHCQQKTNKHKQASFYRRRDKNVEKPERQVRQLHQRPEETPLPGIIAQLKSELANIVSEVELREAYLQGLQDERDQMKFELNQARAEENEATSIAQQVEKEIVNLRKDLRQNNEQIPLLRKKIEKRYCEYFSNAEKLFLLRKELYRKSQDPFSDKHKRVERLHEVNLKDWSIIYDTEFLEDKPRDEVNINTPEYQRIQWKNQTDWRSVSTIFRSSAILNNGFSDSSQETERCC</sequence>
<proteinExistence type="predicted"/>
<reference evidence="3" key="1">
    <citation type="submission" date="2021-01" db="EMBL/GenBank/DDBJ databases">
        <authorList>
            <person name="Corre E."/>
            <person name="Pelletier E."/>
            <person name="Niang G."/>
            <person name="Scheremetjew M."/>
            <person name="Finn R."/>
            <person name="Kale V."/>
            <person name="Holt S."/>
            <person name="Cochrane G."/>
            <person name="Meng A."/>
            <person name="Brown T."/>
            <person name="Cohen L."/>
        </authorList>
    </citation>
    <scope>NUCLEOTIDE SEQUENCE</scope>
    <source>
        <strain evidence="3">GSO104</strain>
    </source>
</reference>
<keyword evidence="1" id="KW-0175">Coiled coil</keyword>
<evidence type="ECO:0000313" key="3">
    <source>
        <dbReference type="EMBL" id="CAE4654589.1"/>
    </source>
</evidence>
<feature type="compositionally biased region" description="Basic and acidic residues" evidence="2">
    <location>
        <begin position="86"/>
        <end position="104"/>
    </location>
</feature>
<accession>A0A7S4SSC1</accession>
<evidence type="ECO:0000256" key="1">
    <source>
        <dbReference type="SAM" id="Coils"/>
    </source>
</evidence>
<dbReference type="AlphaFoldDB" id="A0A7S4SSC1"/>
<gene>
    <name evidence="3" type="ORF">DBRI00130_LOCUS38852</name>
</gene>
<organism evidence="3">
    <name type="scientific">Ditylum brightwellii</name>
    <dbReference type="NCBI Taxonomy" id="49249"/>
    <lineage>
        <taxon>Eukaryota</taxon>
        <taxon>Sar</taxon>
        <taxon>Stramenopiles</taxon>
        <taxon>Ochrophyta</taxon>
        <taxon>Bacillariophyta</taxon>
        <taxon>Mediophyceae</taxon>
        <taxon>Lithodesmiophycidae</taxon>
        <taxon>Lithodesmiales</taxon>
        <taxon>Lithodesmiaceae</taxon>
        <taxon>Ditylum</taxon>
    </lineage>
</organism>
<feature type="region of interest" description="Disordered" evidence="2">
    <location>
        <begin position="85"/>
        <end position="104"/>
    </location>
</feature>
<evidence type="ECO:0000256" key="2">
    <source>
        <dbReference type="SAM" id="MobiDB-lite"/>
    </source>
</evidence>
<protein>
    <submittedName>
        <fullName evidence="3">Uncharacterized protein</fullName>
    </submittedName>
</protein>
<feature type="coiled-coil region" evidence="1">
    <location>
        <begin position="132"/>
        <end position="180"/>
    </location>
</feature>
<dbReference type="EMBL" id="HBNS01053271">
    <property type="protein sequence ID" value="CAE4654589.1"/>
    <property type="molecule type" value="Transcribed_RNA"/>
</dbReference>
<name>A0A7S4SSC1_9STRA</name>